<proteinExistence type="inferred from homology"/>
<sequence length="263" mass="30188">MKLSGVPFVEVAASKSHSPSKILPVISINHGKVISNGPLHIIDFLKKMGYLLPAEKGLSELQLADSYSLTSLILYKFLKYHQFNWWMEKDNYEGFTKIIYEEDKWNWDLPAPKTISSNLQEEGYTLNKIDQIYEDTDQCLKVLSTKLGKNKYFMGMGPTTVDCVAYAFFSIHLFSSLPNKSISELISKYQNLVQFTHNMAFLVYTTNHKNPAPLTAYLNKKKNKETSEQKKKKENEYALHIFLGLTALTLFRGYLYTVIQALN</sequence>
<evidence type="ECO:0000256" key="7">
    <source>
        <dbReference type="ARBA" id="ARBA00023136"/>
    </source>
</evidence>
<keyword evidence="3" id="KW-0813">Transport</keyword>
<dbReference type="PANTHER" id="PTHR12289">
    <property type="entry name" value="METAXIN RELATED"/>
    <property type="match status" value="1"/>
</dbReference>
<dbReference type="GO" id="GO:0015031">
    <property type="term" value="P:protein transport"/>
    <property type="evidence" value="ECO:0007669"/>
    <property type="project" value="UniProtKB-KW"/>
</dbReference>
<dbReference type="GO" id="GO:0007005">
    <property type="term" value="P:mitochondrion organization"/>
    <property type="evidence" value="ECO:0007669"/>
    <property type="project" value="TreeGrafter"/>
</dbReference>
<comment type="similarity">
    <text evidence="2">Belongs to the metaxin family.</text>
</comment>
<name>A0A6B2LD79_9EUKA</name>
<keyword evidence="7 8" id="KW-0472">Membrane</keyword>
<dbReference type="InterPro" id="IPR033468">
    <property type="entry name" value="Metaxin_GST"/>
</dbReference>
<evidence type="ECO:0000256" key="4">
    <source>
        <dbReference type="ARBA" id="ARBA00022787"/>
    </source>
</evidence>
<evidence type="ECO:0000256" key="5">
    <source>
        <dbReference type="ARBA" id="ARBA00022927"/>
    </source>
</evidence>
<keyword evidence="8" id="KW-0812">Transmembrane</keyword>
<dbReference type="InterPro" id="IPR019564">
    <property type="entry name" value="Sam37/metaxin_N"/>
</dbReference>
<keyword evidence="6" id="KW-0496">Mitochondrion</keyword>
<protein>
    <recommendedName>
        <fullName evidence="12">Metaxin glutathione S-transferase domain-containing protein</fullName>
    </recommendedName>
</protein>
<dbReference type="Gene3D" id="1.20.1050.10">
    <property type="match status" value="1"/>
</dbReference>
<keyword evidence="5" id="KW-0653">Protein transport</keyword>
<evidence type="ECO:0000256" key="8">
    <source>
        <dbReference type="SAM" id="Phobius"/>
    </source>
</evidence>
<evidence type="ECO:0000256" key="1">
    <source>
        <dbReference type="ARBA" id="ARBA00004294"/>
    </source>
</evidence>
<feature type="domain" description="Mitochondrial outer membrane transport complex Sam37/metaxin N-terminal" evidence="9">
    <location>
        <begin position="12"/>
        <end position="101"/>
    </location>
</feature>
<keyword evidence="8" id="KW-1133">Transmembrane helix</keyword>
<evidence type="ECO:0000256" key="2">
    <source>
        <dbReference type="ARBA" id="ARBA00009170"/>
    </source>
</evidence>
<dbReference type="Pfam" id="PF17171">
    <property type="entry name" value="GST_C_6"/>
    <property type="match status" value="1"/>
</dbReference>
<organism evidence="11">
    <name type="scientific">Arcella intermedia</name>
    <dbReference type="NCBI Taxonomy" id="1963864"/>
    <lineage>
        <taxon>Eukaryota</taxon>
        <taxon>Amoebozoa</taxon>
        <taxon>Tubulinea</taxon>
        <taxon>Elardia</taxon>
        <taxon>Arcellinida</taxon>
        <taxon>Sphaerothecina</taxon>
        <taxon>Arcellidae</taxon>
        <taxon>Arcella</taxon>
    </lineage>
</organism>
<reference evidence="11" key="1">
    <citation type="journal article" date="2020" name="J. Eukaryot. Microbiol.">
        <title>De novo Sequencing, Assembly and Annotation of the Transcriptome for the Free-Living Testate Amoeba Arcella intermedia.</title>
        <authorList>
            <person name="Ribeiro G.M."/>
            <person name="Porfirio-Sousa A.L."/>
            <person name="Maurer-Alcala X.X."/>
            <person name="Katz L.A."/>
            <person name="Lahr D.J.G."/>
        </authorList>
    </citation>
    <scope>NUCLEOTIDE SEQUENCE</scope>
</reference>
<dbReference type="GO" id="GO:0001401">
    <property type="term" value="C:SAM complex"/>
    <property type="evidence" value="ECO:0007669"/>
    <property type="project" value="InterPro"/>
</dbReference>
<accession>A0A6B2LD79</accession>
<evidence type="ECO:0000256" key="6">
    <source>
        <dbReference type="ARBA" id="ARBA00023128"/>
    </source>
</evidence>
<comment type="subcellular location">
    <subcellularLocation>
        <location evidence="1">Mitochondrion outer membrane</location>
    </subcellularLocation>
</comment>
<dbReference type="PANTHER" id="PTHR12289:SF41">
    <property type="entry name" value="FAILED AXON CONNECTIONS-RELATED"/>
    <property type="match status" value="1"/>
</dbReference>
<keyword evidence="4" id="KW-1000">Mitochondrion outer membrane</keyword>
<feature type="domain" description="Metaxin glutathione S-transferase" evidence="10">
    <location>
        <begin position="137"/>
        <end position="199"/>
    </location>
</feature>
<dbReference type="InterPro" id="IPR050931">
    <property type="entry name" value="Mito_Protein_Transport_Metaxin"/>
</dbReference>
<evidence type="ECO:0000313" key="11">
    <source>
        <dbReference type="EMBL" id="NDV34955.1"/>
    </source>
</evidence>
<evidence type="ECO:0000256" key="3">
    <source>
        <dbReference type="ARBA" id="ARBA00022448"/>
    </source>
</evidence>
<dbReference type="EMBL" id="GIBP01005986">
    <property type="protein sequence ID" value="NDV34955.1"/>
    <property type="molecule type" value="Transcribed_RNA"/>
</dbReference>
<evidence type="ECO:0000259" key="9">
    <source>
        <dbReference type="Pfam" id="PF10568"/>
    </source>
</evidence>
<dbReference type="AlphaFoldDB" id="A0A6B2LD79"/>
<evidence type="ECO:0000259" key="10">
    <source>
        <dbReference type="Pfam" id="PF17171"/>
    </source>
</evidence>
<evidence type="ECO:0008006" key="12">
    <source>
        <dbReference type="Google" id="ProtNLM"/>
    </source>
</evidence>
<dbReference type="SUPFAM" id="SSF47616">
    <property type="entry name" value="GST C-terminal domain-like"/>
    <property type="match status" value="1"/>
</dbReference>
<dbReference type="Pfam" id="PF10568">
    <property type="entry name" value="Tom37"/>
    <property type="match status" value="1"/>
</dbReference>
<feature type="transmembrane region" description="Helical" evidence="8">
    <location>
        <begin position="237"/>
        <end position="259"/>
    </location>
</feature>
<dbReference type="InterPro" id="IPR036282">
    <property type="entry name" value="Glutathione-S-Trfase_C_sf"/>
</dbReference>